<proteinExistence type="predicted"/>
<organism evidence="2 3">
    <name type="scientific">Williamwhitmania taraxaci</name>
    <dbReference type="NCBI Taxonomy" id="1640674"/>
    <lineage>
        <taxon>Bacteria</taxon>
        <taxon>Pseudomonadati</taxon>
        <taxon>Bacteroidota</taxon>
        <taxon>Bacteroidia</taxon>
        <taxon>Bacteroidales</taxon>
        <taxon>Williamwhitmaniaceae</taxon>
        <taxon>Williamwhitmania</taxon>
    </lineage>
</organism>
<evidence type="ECO:0000313" key="3">
    <source>
        <dbReference type="Proteomes" id="UP000199452"/>
    </source>
</evidence>
<dbReference type="Proteomes" id="UP000199452">
    <property type="component" value="Unassembled WGS sequence"/>
</dbReference>
<feature type="transmembrane region" description="Helical" evidence="1">
    <location>
        <begin position="6"/>
        <end position="24"/>
    </location>
</feature>
<evidence type="ECO:0000313" key="2">
    <source>
        <dbReference type="EMBL" id="SDC88809.1"/>
    </source>
</evidence>
<dbReference type="AlphaFoldDB" id="A0A1G6Q900"/>
<reference evidence="2 3" key="1">
    <citation type="submission" date="2016-09" db="EMBL/GenBank/DDBJ databases">
        <authorList>
            <person name="Capua I."/>
            <person name="De Benedictis P."/>
            <person name="Joannis T."/>
            <person name="Lombin L.H."/>
            <person name="Cattoli G."/>
        </authorList>
    </citation>
    <scope>NUCLEOTIDE SEQUENCE [LARGE SCALE GENOMIC DNA]</scope>
    <source>
        <strain evidence="2 3">A7P-90m</strain>
    </source>
</reference>
<dbReference type="STRING" id="1640674.SAMN05216323_10594"/>
<evidence type="ECO:0000256" key="1">
    <source>
        <dbReference type="SAM" id="Phobius"/>
    </source>
</evidence>
<sequence>MKRVAWIASSMVILIGVGLFVLHLKWENKSITVRNIYILDKTVFNSKYLEHKSFFWVLSNLHYQKPDGNPYRYDKDYFGFYPIDTELGTFDFRTIRLVEIDRMADSLDMLYYIDCYGVYSEDWMSSKNSALGQKVYGGLNQNDYLLLKGMKERGKLIIAEHNLFSHLGGGLEKEKLSELFGFTWTGWIGRSFPSFDTTKSNRPPAWVVNIYTTTQNKTWPNSEGGIVFVGDRDRVVLLINGHELEDSKVSIISPPSTVTHFGVKSKVSFTKWFEVIEAGPGLSTFSNFMLHLTPEGSSLLRNNGIPESFPAALGCSSGYQLYYFAGDFSHTPVYMATSEMVGGDLLNSAISLTLRPLGFEFFNGYYRPFLSKILSSYKAPNSSVDSLPPTN</sequence>
<keyword evidence="3" id="KW-1185">Reference proteome</keyword>
<dbReference type="OrthoDB" id="916275at2"/>
<dbReference type="RefSeq" id="WP_092439889.1">
    <property type="nucleotide sequence ID" value="NZ_FMYP01000059.1"/>
</dbReference>
<protein>
    <submittedName>
        <fullName evidence="2">Uncharacterized protein</fullName>
    </submittedName>
</protein>
<keyword evidence="1" id="KW-1133">Transmembrane helix</keyword>
<gene>
    <name evidence="2" type="ORF">SAMN05216323_10594</name>
</gene>
<keyword evidence="1" id="KW-0812">Transmembrane</keyword>
<dbReference type="EMBL" id="FMYP01000059">
    <property type="protein sequence ID" value="SDC88809.1"/>
    <property type="molecule type" value="Genomic_DNA"/>
</dbReference>
<name>A0A1G6Q900_9BACT</name>
<accession>A0A1G6Q900</accession>
<keyword evidence="1" id="KW-0472">Membrane</keyword>